<evidence type="ECO:0000256" key="1">
    <source>
        <dbReference type="SAM" id="MobiDB-lite"/>
    </source>
</evidence>
<evidence type="ECO:0000313" key="2">
    <source>
        <dbReference type="EMBL" id="KAI5442169.1"/>
    </source>
</evidence>
<dbReference type="EMBL" id="JAMSHJ010000001">
    <property type="protein sequence ID" value="KAI5442169.1"/>
    <property type="molecule type" value="Genomic_DNA"/>
</dbReference>
<dbReference type="PANTHER" id="PTHR32108">
    <property type="entry name" value="DNA-DIRECTED RNA POLYMERASE SUBUNIT ALPHA"/>
    <property type="match status" value="1"/>
</dbReference>
<dbReference type="AlphaFoldDB" id="A0A9D4YN20"/>
<feature type="region of interest" description="Disordered" evidence="1">
    <location>
        <begin position="150"/>
        <end position="194"/>
    </location>
</feature>
<comment type="caution">
    <text evidence="2">The sequence shown here is derived from an EMBL/GenBank/DDBJ whole genome shotgun (WGS) entry which is preliminary data.</text>
</comment>
<feature type="compositionally biased region" description="Basic and acidic residues" evidence="1">
    <location>
        <begin position="170"/>
        <end position="180"/>
    </location>
</feature>
<accession>A0A9D4YN20</accession>
<reference evidence="2 3" key="1">
    <citation type="journal article" date="2022" name="Nat. Genet.">
        <title>Improved pea reference genome and pan-genome highlight genomic features and evolutionary characteristics.</title>
        <authorList>
            <person name="Yang T."/>
            <person name="Liu R."/>
            <person name="Luo Y."/>
            <person name="Hu S."/>
            <person name="Wang D."/>
            <person name="Wang C."/>
            <person name="Pandey M.K."/>
            <person name="Ge S."/>
            <person name="Xu Q."/>
            <person name="Li N."/>
            <person name="Li G."/>
            <person name="Huang Y."/>
            <person name="Saxena R.K."/>
            <person name="Ji Y."/>
            <person name="Li M."/>
            <person name="Yan X."/>
            <person name="He Y."/>
            <person name="Liu Y."/>
            <person name="Wang X."/>
            <person name="Xiang C."/>
            <person name="Varshney R.K."/>
            <person name="Ding H."/>
            <person name="Gao S."/>
            <person name="Zong X."/>
        </authorList>
    </citation>
    <scope>NUCLEOTIDE SEQUENCE [LARGE SCALE GENOMIC DNA]</scope>
    <source>
        <strain evidence="2 3">cv. Zhongwan 6</strain>
    </source>
</reference>
<organism evidence="2 3">
    <name type="scientific">Pisum sativum</name>
    <name type="common">Garden pea</name>
    <name type="synonym">Lathyrus oleraceus</name>
    <dbReference type="NCBI Taxonomy" id="3888"/>
    <lineage>
        <taxon>Eukaryota</taxon>
        <taxon>Viridiplantae</taxon>
        <taxon>Streptophyta</taxon>
        <taxon>Embryophyta</taxon>
        <taxon>Tracheophyta</taxon>
        <taxon>Spermatophyta</taxon>
        <taxon>Magnoliopsida</taxon>
        <taxon>eudicotyledons</taxon>
        <taxon>Gunneridae</taxon>
        <taxon>Pentapetalae</taxon>
        <taxon>rosids</taxon>
        <taxon>fabids</taxon>
        <taxon>Fabales</taxon>
        <taxon>Fabaceae</taxon>
        <taxon>Papilionoideae</taxon>
        <taxon>50 kb inversion clade</taxon>
        <taxon>NPAAA clade</taxon>
        <taxon>Hologalegina</taxon>
        <taxon>IRL clade</taxon>
        <taxon>Fabeae</taxon>
        <taxon>Lathyrus</taxon>
    </lineage>
</organism>
<keyword evidence="3" id="KW-1185">Reference proteome</keyword>
<sequence>MQLRELGPPPEVLPPGSDANVHYEFHSGAPGHSVENCKALKYKVQDLIHSKAIKFVPNGPNVNNNPMPPHNKENVNMVELDDGMKLTLSANPVAPMIITVPTPFPYDNTKAVPWVYHTSVYIHGHRSQEELMRFYDPIISIAETRGVTRSGRIFSPAPPPIGTKNPLTLDEGKKIDDTQQRQDPVPANEVEEFL</sequence>
<gene>
    <name evidence="2" type="ORF">KIW84_011293</name>
</gene>
<proteinExistence type="predicted"/>
<protein>
    <submittedName>
        <fullName evidence="2">Uncharacterized protein</fullName>
    </submittedName>
</protein>
<name>A0A9D4YN20_PEA</name>
<evidence type="ECO:0000313" key="3">
    <source>
        <dbReference type="Proteomes" id="UP001058974"/>
    </source>
</evidence>
<dbReference type="Proteomes" id="UP001058974">
    <property type="component" value="Chromosome 1"/>
</dbReference>
<dbReference type="Gramene" id="Psat01G0129300-T1">
    <property type="protein sequence ID" value="KAI5442169.1"/>
    <property type="gene ID" value="KIW84_011293"/>
</dbReference>